<evidence type="ECO:0000313" key="3">
    <source>
        <dbReference type="EMBL" id="RON10339.1"/>
    </source>
</evidence>
<dbReference type="PANTHER" id="PTHR38690:SF1">
    <property type="entry name" value="PROTEASE"/>
    <property type="match status" value="1"/>
</dbReference>
<dbReference type="InterPro" id="IPR025263">
    <property type="entry name" value="YhdP_central"/>
</dbReference>
<feature type="transmembrane region" description="Helical" evidence="1">
    <location>
        <begin position="1215"/>
        <end position="1234"/>
    </location>
</feature>
<proteinExistence type="predicted"/>
<gene>
    <name evidence="3" type="ORF">BK659_06245</name>
</gene>
<name>A0A423HB35_9PSED</name>
<dbReference type="AlphaFoldDB" id="A0A423HB35"/>
<dbReference type="EMBL" id="MOBJ01000005">
    <property type="protein sequence ID" value="RON10339.1"/>
    <property type="molecule type" value="Genomic_DNA"/>
</dbReference>
<evidence type="ECO:0000256" key="1">
    <source>
        <dbReference type="SAM" id="Phobius"/>
    </source>
</evidence>
<dbReference type="OrthoDB" id="9762238at2"/>
<evidence type="ECO:0000259" key="2">
    <source>
        <dbReference type="Pfam" id="PF13116"/>
    </source>
</evidence>
<accession>A0A423HB35</accession>
<feature type="domain" description="YhdP central" evidence="2">
    <location>
        <begin position="6"/>
        <end position="1261"/>
    </location>
</feature>
<dbReference type="PANTHER" id="PTHR38690">
    <property type="entry name" value="PROTEASE-RELATED"/>
    <property type="match status" value="1"/>
</dbReference>
<comment type="caution">
    <text evidence="3">The sequence shown here is derived from an EMBL/GenBank/DDBJ whole genome shotgun (WGS) entry which is preliminary data.</text>
</comment>
<keyword evidence="1" id="KW-0472">Membrane</keyword>
<evidence type="ECO:0000313" key="4">
    <source>
        <dbReference type="Proteomes" id="UP000286071"/>
    </source>
</evidence>
<organism evidence="3 4">
    <name type="scientific">Pseudomonas brassicacearum</name>
    <dbReference type="NCBI Taxonomy" id="930166"/>
    <lineage>
        <taxon>Bacteria</taxon>
        <taxon>Pseudomonadati</taxon>
        <taxon>Pseudomonadota</taxon>
        <taxon>Gammaproteobacteria</taxon>
        <taxon>Pseudomonadales</taxon>
        <taxon>Pseudomonadaceae</taxon>
        <taxon>Pseudomonas</taxon>
    </lineage>
</organism>
<protein>
    <submittedName>
        <fullName evidence="3">TIGR02099 family protein</fullName>
    </submittedName>
</protein>
<sequence length="1267" mass="138053">MDRLIRILTTLTRWGLGLCALLLVLAALYVSLGREFIPLVAEYRADVEAKAREALGMPLQIGRLEGRWSGMAPILLAHDVVVGEGANALHLDQVRAVPDVWASLLARSVQIEHLELSGLKISLKEGPKGQWALEGLPVQQNQPLDPEQLLNRMQRVAQLSVLDSQITLQPIDHAPLTLTYVGLNLKAGVGQQRLDARLTLPDGQPLAMSLRSRIRASQWKDAEIDAYLSLPQSDWSKWLPESLTGQWNFSEIKAGGELWVNWSKGALQRAAIRLNAPQLNGAYAERAPIKIDNLALNGYFQRNTEGFQVSFDSLAMTLGETRWETHLQLQQTATTEKTPELWHLQADRFDLTPITPLLNALGPLPKDFATVVERLKVTGALRNVLIDVRPEATDDSKFSFAANLERVGFDAYHGAPAARNVSGSISGDLGQGELRMDSKDFSLHLDPIFAKPWQYIQANARLTWKLDQQGFTLIAPYLKVLGEEGKIAGDFLIRLHFDHTQEDYMDLRVGLLEGDGRYTAKYLPKVLSPALDEWLRTAILKGAVDEGFFQYQGSLNHDAVDAARSISLFFKVHDAELAFQPGWPHVGKVSGDVFIEDSGVRILASKGQLLDTQVRDIYVNIPHAPAGQNPHLFLDGTFAGGLGDGLKILQDAPIGTGPTFAGWQGEGELQGSLKLDIPLAKGEEPKIVVDFKTAKSRLKLSDPVLELTQLKGDFRFDSAKGLSGQNITAQAFDRPISAQIYANGSPGKFNTRVTANGQVAVKKLTDWLNVTQPLPVSGTIPYQLQLNLDGPDSQLMVSSSLKGVAVDLPAPFGMSAAQGRNTVFRMTLQGPERRYWLDYGDLADFTFAAPSGNFADGRGELFLGTGNALLPGDKGLRIRGVLSELDVEPWKALIDRYAGQDPGGSAKQLLSGADFKVDKLTGFGTTLDQARLQLDRKPTAWALQLDSQQAKGTVGIPDAKSAPVAINLQYVRLPAPDPKVQADENAPDPLASVDPTKIPALDIKIDELYQGTDLVGAWSLKVRPIVKGIAFNSMNLGLKGMQLQGAGGWEGVAGASSSWYKGRLEGKNLGDVLKGWGFAPTVTSEEFHMDIDGRWPGSPAWVGPKRYSGSLDATLRKGQFVEVEGGAQALRVFGLLNFNSIGRRLRLDFSDLFGKGLSYDRVKGLLVASNGVYVTREPILMTGPSSNLELNGTLDLVGDRVDANLLVTLPLTNNLPIAALIVGAPAVGGALFLIDKLIGDRVARFASVKYTIKGPWKEPKITYDKPF</sequence>
<dbReference type="InterPro" id="IPR011836">
    <property type="entry name" value="YhdP"/>
</dbReference>
<dbReference type="RefSeq" id="WP_123424268.1">
    <property type="nucleotide sequence ID" value="NZ_MOBJ01000005.1"/>
</dbReference>
<keyword evidence="1" id="KW-0812">Transmembrane</keyword>
<dbReference type="Pfam" id="PF13116">
    <property type="entry name" value="YhdP"/>
    <property type="match status" value="1"/>
</dbReference>
<dbReference type="Proteomes" id="UP000286071">
    <property type="component" value="Unassembled WGS sequence"/>
</dbReference>
<reference evidence="3 4" key="1">
    <citation type="submission" date="2016-10" db="EMBL/GenBank/DDBJ databases">
        <title>Comparative genome analysis of multiple Pseudomonas spp. focuses on biocontrol and plant growth promoting traits.</title>
        <authorList>
            <person name="Tao X.-Y."/>
            <person name="Taylor C.G."/>
        </authorList>
    </citation>
    <scope>NUCLEOTIDE SEQUENCE [LARGE SCALE GENOMIC DNA]</scope>
    <source>
        <strain evidence="3 4">48H11</strain>
    </source>
</reference>
<keyword evidence="1" id="KW-1133">Transmembrane helix</keyword>
<dbReference type="NCBIfam" id="TIGR02099">
    <property type="entry name" value="YhdP family protein"/>
    <property type="match status" value="1"/>
</dbReference>